<evidence type="ECO:0000256" key="1">
    <source>
        <dbReference type="PIRSR" id="PIRSR005962-1"/>
    </source>
</evidence>
<reference evidence="3 4" key="1">
    <citation type="submission" date="2017-06" db="EMBL/GenBank/DDBJ databases">
        <authorList>
            <consortium name="Pathogen Informatics"/>
        </authorList>
    </citation>
    <scope>NUCLEOTIDE SEQUENCE [LARGE SCALE GENOMIC DNA]</scope>
    <source>
        <strain evidence="3 4">NCTC12018</strain>
    </source>
</reference>
<dbReference type="InterPro" id="IPR017439">
    <property type="entry name" value="Amidohydrolase"/>
</dbReference>
<feature type="binding site" evidence="1">
    <location>
        <position position="207"/>
    </location>
    <ligand>
        <name>Mn(2+)</name>
        <dbReference type="ChEBI" id="CHEBI:29035"/>
        <label>2</label>
    </ligand>
</feature>
<dbReference type="Gene3D" id="3.40.630.10">
    <property type="entry name" value="Zn peptidases"/>
    <property type="match status" value="2"/>
</dbReference>
<dbReference type="KEGG" id="vrm:44547418_00163"/>
<dbReference type="AlphaFoldDB" id="A0A239YB02"/>
<accession>A0A239YB02</accession>
<dbReference type="GO" id="GO:0005737">
    <property type="term" value="C:cytoplasm"/>
    <property type="evidence" value="ECO:0007669"/>
    <property type="project" value="TreeGrafter"/>
</dbReference>
<comment type="cofactor">
    <cofactor evidence="1">
        <name>Mn(2+)</name>
        <dbReference type="ChEBI" id="CHEBI:29035"/>
    </cofactor>
    <text evidence="1">The Mn(2+) ion enhances activity.</text>
</comment>
<dbReference type="PANTHER" id="PTHR30575">
    <property type="entry name" value="PEPTIDASE M20"/>
    <property type="match status" value="1"/>
</dbReference>
<evidence type="ECO:0000259" key="2">
    <source>
        <dbReference type="Pfam" id="PF07687"/>
    </source>
</evidence>
<name>A0A239YB02_9FIRM</name>
<dbReference type="RefSeq" id="WP_095064892.1">
    <property type="nucleotide sequence ID" value="NZ_LT906470.1"/>
</dbReference>
<feature type="binding site" evidence="1">
    <location>
        <position position="149"/>
    </location>
    <ligand>
        <name>Mn(2+)</name>
        <dbReference type="ChEBI" id="CHEBI:29035"/>
        <label>2</label>
    </ligand>
</feature>
<feature type="binding site" evidence="1">
    <location>
        <position position="183"/>
    </location>
    <ligand>
        <name>Mn(2+)</name>
        <dbReference type="ChEBI" id="CHEBI:29035"/>
        <label>2</label>
    </ligand>
</feature>
<organism evidence="3 4">
    <name type="scientific">Veillonella rodentium</name>
    <dbReference type="NCBI Taxonomy" id="248315"/>
    <lineage>
        <taxon>Bacteria</taxon>
        <taxon>Bacillati</taxon>
        <taxon>Bacillota</taxon>
        <taxon>Negativicutes</taxon>
        <taxon>Veillonellales</taxon>
        <taxon>Veillonellaceae</taxon>
        <taxon>Veillonella</taxon>
    </lineage>
</organism>
<dbReference type="Pfam" id="PF07687">
    <property type="entry name" value="M20_dimer"/>
    <property type="match status" value="1"/>
</dbReference>
<dbReference type="SUPFAM" id="SSF53187">
    <property type="entry name" value="Zn-dependent exopeptidases"/>
    <property type="match status" value="1"/>
</dbReference>
<feature type="domain" description="Peptidase M20 dimerisation" evidence="2">
    <location>
        <begin position="234"/>
        <end position="323"/>
    </location>
</feature>
<dbReference type="GO" id="GO:0046872">
    <property type="term" value="F:metal ion binding"/>
    <property type="evidence" value="ECO:0007669"/>
    <property type="project" value="UniProtKB-KW"/>
</dbReference>
<evidence type="ECO:0000313" key="3">
    <source>
        <dbReference type="EMBL" id="SNV55368.1"/>
    </source>
</evidence>
<dbReference type="GO" id="GO:0016805">
    <property type="term" value="F:dipeptidase activity"/>
    <property type="evidence" value="ECO:0007669"/>
    <property type="project" value="TreeGrafter"/>
</dbReference>
<feature type="binding site" evidence="1">
    <location>
        <position position="147"/>
    </location>
    <ligand>
        <name>Mn(2+)</name>
        <dbReference type="ChEBI" id="CHEBI:29035"/>
        <label>2</label>
    </ligand>
</feature>
<dbReference type="Proteomes" id="UP000214973">
    <property type="component" value="Chromosome 1"/>
</dbReference>
<dbReference type="EMBL" id="LT906470">
    <property type="protein sequence ID" value="SNV55368.1"/>
    <property type="molecule type" value="Genomic_DNA"/>
</dbReference>
<dbReference type="SUPFAM" id="SSF55031">
    <property type="entry name" value="Bacterial exopeptidase dimerisation domain"/>
    <property type="match status" value="1"/>
</dbReference>
<dbReference type="InterPro" id="IPR011650">
    <property type="entry name" value="Peptidase_M20_dimer"/>
</dbReference>
<dbReference type="EC" id="3.5.1.-" evidence="3"/>
<dbReference type="PIRSF" id="PIRSF005962">
    <property type="entry name" value="Pept_M20D_amidohydro"/>
    <property type="match status" value="1"/>
</dbReference>
<keyword evidence="3" id="KW-0378">Hydrolase</keyword>
<dbReference type="GO" id="GO:0071713">
    <property type="term" value="F:para-aminobenzoyl-glutamate hydrolase activity"/>
    <property type="evidence" value="ECO:0007669"/>
    <property type="project" value="TreeGrafter"/>
</dbReference>
<sequence>MSVQSFVEERRDAFIVMRRDFHMYPEPGWLEYRSAAKVAERLIELGYDVAIGADVLDLDARMGLPGDEIMKAAMNRAVEEGADPELVEKMGYGKTAIVATMKFDDDGPAVAFRADMDSNDVIESNEAGHIPADKNFRSRHDKAMHACGHDTHMTMGLGLAEYVATHKETFKGTIKLIFQPAEEGVRGAKAMAEAGVVDDVDLMFGMHIGFNENLSNCFACSDHGFLATTKLDAVFHGYSAHAGGSPEKAQNAMLAGCTAVLNLQAIARHSQGASRMNVGVFESGTGRNVTPDVAVLKLETRGATTEINDYMINRAKTIIKAAAEMHDCTYEITKQGETPAGRISDELALEVQKIIEPLGIFKEVPFDYSGGGSEDCAYFLNRVIDNGGKATYMVLGSAIKAPHHNPLFDIDEEDMLNGIVALGAIAEYYLKR</sequence>
<dbReference type="GO" id="GO:0046657">
    <property type="term" value="P:folic acid catabolic process"/>
    <property type="evidence" value="ECO:0007669"/>
    <property type="project" value="TreeGrafter"/>
</dbReference>
<keyword evidence="1" id="KW-0479">Metal-binding</keyword>
<feature type="binding site" evidence="1">
    <location>
        <position position="404"/>
    </location>
    <ligand>
        <name>Mn(2+)</name>
        <dbReference type="ChEBI" id="CHEBI:29035"/>
        <label>2</label>
    </ligand>
</feature>
<gene>
    <name evidence="3" type="primary">iaaH</name>
    <name evidence="3" type="ORF">SAMEA44547418_00163</name>
</gene>
<keyword evidence="1" id="KW-0464">Manganese</keyword>
<dbReference type="InterPro" id="IPR002933">
    <property type="entry name" value="Peptidase_M20"/>
</dbReference>
<dbReference type="InterPro" id="IPR052030">
    <property type="entry name" value="Peptidase_M20/M20A_hydrolases"/>
</dbReference>
<dbReference type="NCBIfam" id="TIGR01891">
    <property type="entry name" value="amidohydrolases"/>
    <property type="match status" value="1"/>
</dbReference>
<dbReference type="Pfam" id="PF01546">
    <property type="entry name" value="Peptidase_M20"/>
    <property type="match status" value="1"/>
</dbReference>
<proteinExistence type="predicted"/>
<dbReference type="PANTHER" id="PTHR30575:SF3">
    <property type="entry name" value="PEPTIDASE M20 DIMERISATION DOMAIN-CONTAINING PROTEIN"/>
    <property type="match status" value="1"/>
</dbReference>
<dbReference type="InterPro" id="IPR036264">
    <property type="entry name" value="Bact_exopeptidase_dim_dom"/>
</dbReference>
<evidence type="ECO:0000313" key="4">
    <source>
        <dbReference type="Proteomes" id="UP000214973"/>
    </source>
</evidence>
<keyword evidence="4" id="KW-1185">Reference proteome</keyword>
<protein>
    <submittedName>
        <fullName evidence="3">Indole-3-acetyl-aspartic acid hydrolase</fullName>
        <ecNumber evidence="3">3.5.1.-</ecNumber>
    </submittedName>
</protein>